<dbReference type="PROSITE" id="PS50885">
    <property type="entry name" value="HAMP"/>
    <property type="match status" value="1"/>
</dbReference>
<dbReference type="SUPFAM" id="SSF55874">
    <property type="entry name" value="ATPase domain of HSP90 chaperone/DNA topoisomerase II/histidine kinase"/>
    <property type="match status" value="1"/>
</dbReference>
<dbReference type="EC" id="2.7.13.3" evidence="3"/>
<evidence type="ECO:0000313" key="18">
    <source>
        <dbReference type="Proteomes" id="UP001401887"/>
    </source>
</evidence>
<keyword evidence="7 14" id="KW-0812">Transmembrane</keyword>
<evidence type="ECO:0000256" key="5">
    <source>
        <dbReference type="ARBA" id="ARBA00022553"/>
    </source>
</evidence>
<comment type="catalytic activity">
    <reaction evidence="1">
        <text>ATP + protein L-histidine = ADP + protein N-phospho-L-histidine.</text>
        <dbReference type="EC" id="2.7.13.3"/>
    </reaction>
</comment>
<name>A0ABP9W7Z8_9DEIO</name>
<dbReference type="InterPro" id="IPR003660">
    <property type="entry name" value="HAMP_dom"/>
</dbReference>
<comment type="subcellular location">
    <subcellularLocation>
        <location evidence="2">Cell membrane</location>
        <topology evidence="2">Multi-pass membrane protein</topology>
    </subcellularLocation>
</comment>
<keyword evidence="8" id="KW-0547">Nucleotide-binding</keyword>
<feature type="domain" description="HAMP" evidence="16">
    <location>
        <begin position="244"/>
        <end position="297"/>
    </location>
</feature>
<sequence>MTLRWRLTLFYTGLLAALLTVVAVATLALMRNNLLLGVDRDLQDTYRQFTSFFSQLELPPPASALGESLESGVPPQLSTARYLFPNAAIQIEELPFYDGASLSQALLEMDSAADRQPLFASLRRLADSTRRVVGLDPNAPIRLSDEDLARLIRSPEQRLTITQMVKEPYQPQHALVPMRVFVTLGPVQIEPGVVGGPRESFALTYVGRNLTSLNDTLMQLQRVILLLFLLGLLTAGVGAYLLAGQALRPLRQVQQAAERIGGQNLAERVPEPRTGDEVQALAHALNAMLSRLEASFEAQRRFTSDASHELRTPVTAISGHASYLLRRTHPTEQQRESLGIIRSESERLTTLIASLLQLARSDSGALVLTRQPILAVLFLTEVARELMPLAQAQGTELTVQGQDVAFEGDPDRLRQVIINLVGNALKAGAQHITLGSQPEENGQEVRLSVRDDGPGISPEHLERLFDRFYRVEDSRSRDQGGAGLGLSIAKGIVDAHGGRIWLESEPGKGTTAYVQLPVGDIPALEEEDVP</sequence>
<dbReference type="SMART" id="SM00304">
    <property type="entry name" value="HAMP"/>
    <property type="match status" value="1"/>
</dbReference>
<dbReference type="InterPro" id="IPR036097">
    <property type="entry name" value="HisK_dim/P_sf"/>
</dbReference>
<evidence type="ECO:0000256" key="4">
    <source>
        <dbReference type="ARBA" id="ARBA00022475"/>
    </source>
</evidence>
<keyword evidence="18" id="KW-1185">Reference proteome</keyword>
<organism evidence="17 18">
    <name type="scientific">Deinococcus carri</name>
    <dbReference type="NCBI Taxonomy" id="1211323"/>
    <lineage>
        <taxon>Bacteria</taxon>
        <taxon>Thermotogati</taxon>
        <taxon>Deinococcota</taxon>
        <taxon>Deinococci</taxon>
        <taxon>Deinococcales</taxon>
        <taxon>Deinococcaceae</taxon>
        <taxon>Deinococcus</taxon>
    </lineage>
</organism>
<dbReference type="Pfam" id="PF00672">
    <property type="entry name" value="HAMP"/>
    <property type="match status" value="1"/>
</dbReference>
<evidence type="ECO:0000256" key="11">
    <source>
        <dbReference type="ARBA" id="ARBA00022989"/>
    </source>
</evidence>
<evidence type="ECO:0000256" key="1">
    <source>
        <dbReference type="ARBA" id="ARBA00000085"/>
    </source>
</evidence>
<evidence type="ECO:0000313" key="17">
    <source>
        <dbReference type="EMBL" id="GAA5513474.1"/>
    </source>
</evidence>
<dbReference type="CDD" id="cd06225">
    <property type="entry name" value="HAMP"/>
    <property type="match status" value="1"/>
</dbReference>
<evidence type="ECO:0000256" key="10">
    <source>
        <dbReference type="ARBA" id="ARBA00022840"/>
    </source>
</evidence>
<dbReference type="EMBL" id="BAABRP010000008">
    <property type="protein sequence ID" value="GAA5513474.1"/>
    <property type="molecule type" value="Genomic_DNA"/>
</dbReference>
<evidence type="ECO:0000256" key="2">
    <source>
        <dbReference type="ARBA" id="ARBA00004651"/>
    </source>
</evidence>
<keyword evidence="12" id="KW-0902">Two-component regulatory system</keyword>
<keyword evidence="11 14" id="KW-1133">Transmembrane helix</keyword>
<evidence type="ECO:0000256" key="6">
    <source>
        <dbReference type="ARBA" id="ARBA00022679"/>
    </source>
</evidence>
<protein>
    <recommendedName>
        <fullName evidence="3">histidine kinase</fullName>
        <ecNumber evidence="3">2.7.13.3</ecNumber>
    </recommendedName>
</protein>
<dbReference type="InterPro" id="IPR003594">
    <property type="entry name" value="HATPase_dom"/>
</dbReference>
<dbReference type="SUPFAM" id="SSF47384">
    <property type="entry name" value="Homodimeric domain of signal transducing histidine kinase"/>
    <property type="match status" value="1"/>
</dbReference>
<keyword evidence="4" id="KW-1003">Cell membrane</keyword>
<dbReference type="Proteomes" id="UP001401887">
    <property type="component" value="Unassembled WGS sequence"/>
</dbReference>
<dbReference type="InterPro" id="IPR050398">
    <property type="entry name" value="HssS/ArlS-like"/>
</dbReference>
<comment type="caution">
    <text evidence="17">The sequence shown here is derived from an EMBL/GenBank/DDBJ whole genome shotgun (WGS) entry which is preliminary data.</text>
</comment>
<dbReference type="PRINTS" id="PR00344">
    <property type="entry name" value="BCTRLSENSOR"/>
</dbReference>
<dbReference type="Pfam" id="PF02518">
    <property type="entry name" value="HATPase_c"/>
    <property type="match status" value="1"/>
</dbReference>
<evidence type="ECO:0000256" key="7">
    <source>
        <dbReference type="ARBA" id="ARBA00022692"/>
    </source>
</evidence>
<keyword evidence="10" id="KW-0067">ATP-binding</keyword>
<dbReference type="PANTHER" id="PTHR45528:SF1">
    <property type="entry name" value="SENSOR HISTIDINE KINASE CPXA"/>
    <property type="match status" value="1"/>
</dbReference>
<dbReference type="PROSITE" id="PS50109">
    <property type="entry name" value="HIS_KIN"/>
    <property type="match status" value="1"/>
</dbReference>
<dbReference type="SMART" id="SM00387">
    <property type="entry name" value="HATPase_c"/>
    <property type="match status" value="1"/>
</dbReference>
<dbReference type="Gene3D" id="3.30.565.10">
    <property type="entry name" value="Histidine kinase-like ATPase, C-terminal domain"/>
    <property type="match status" value="1"/>
</dbReference>
<feature type="transmembrane region" description="Helical" evidence="14">
    <location>
        <begin position="223"/>
        <end position="243"/>
    </location>
</feature>
<evidence type="ECO:0000256" key="8">
    <source>
        <dbReference type="ARBA" id="ARBA00022741"/>
    </source>
</evidence>
<evidence type="ECO:0000256" key="13">
    <source>
        <dbReference type="ARBA" id="ARBA00023136"/>
    </source>
</evidence>
<dbReference type="InterPro" id="IPR005467">
    <property type="entry name" value="His_kinase_dom"/>
</dbReference>
<proteinExistence type="predicted"/>
<dbReference type="RefSeq" id="WP_345465087.1">
    <property type="nucleotide sequence ID" value="NZ_BAABRP010000008.1"/>
</dbReference>
<evidence type="ECO:0000259" key="15">
    <source>
        <dbReference type="PROSITE" id="PS50109"/>
    </source>
</evidence>
<reference evidence="17 18" key="1">
    <citation type="submission" date="2024-02" db="EMBL/GenBank/DDBJ databases">
        <title>Deinococcus carri NBRC 110142.</title>
        <authorList>
            <person name="Ichikawa N."/>
            <person name="Katano-Makiyama Y."/>
            <person name="Hidaka K."/>
        </authorList>
    </citation>
    <scope>NUCLEOTIDE SEQUENCE [LARGE SCALE GENOMIC DNA]</scope>
    <source>
        <strain evidence="17 18">NBRC 110142</strain>
    </source>
</reference>
<dbReference type="InterPro" id="IPR004358">
    <property type="entry name" value="Sig_transdc_His_kin-like_C"/>
</dbReference>
<gene>
    <name evidence="17" type="primary">sasA_13</name>
    <name evidence="17" type="ORF">Dcar01_02212</name>
</gene>
<evidence type="ECO:0000256" key="14">
    <source>
        <dbReference type="SAM" id="Phobius"/>
    </source>
</evidence>
<evidence type="ECO:0000256" key="3">
    <source>
        <dbReference type="ARBA" id="ARBA00012438"/>
    </source>
</evidence>
<keyword evidence="6" id="KW-0808">Transferase</keyword>
<keyword evidence="13 14" id="KW-0472">Membrane</keyword>
<keyword evidence="5" id="KW-0597">Phosphoprotein</keyword>
<feature type="domain" description="Histidine kinase" evidence="15">
    <location>
        <begin position="305"/>
        <end position="520"/>
    </location>
</feature>
<dbReference type="Gene3D" id="6.10.340.10">
    <property type="match status" value="1"/>
</dbReference>
<dbReference type="PANTHER" id="PTHR45528">
    <property type="entry name" value="SENSOR HISTIDINE KINASE CPXA"/>
    <property type="match status" value="1"/>
</dbReference>
<dbReference type="CDD" id="cd00082">
    <property type="entry name" value="HisKA"/>
    <property type="match status" value="1"/>
</dbReference>
<evidence type="ECO:0000256" key="12">
    <source>
        <dbReference type="ARBA" id="ARBA00023012"/>
    </source>
</evidence>
<evidence type="ECO:0000256" key="9">
    <source>
        <dbReference type="ARBA" id="ARBA00022777"/>
    </source>
</evidence>
<dbReference type="SMART" id="SM00388">
    <property type="entry name" value="HisKA"/>
    <property type="match status" value="1"/>
</dbReference>
<dbReference type="InterPro" id="IPR036890">
    <property type="entry name" value="HATPase_C_sf"/>
</dbReference>
<dbReference type="InterPro" id="IPR003661">
    <property type="entry name" value="HisK_dim/P_dom"/>
</dbReference>
<dbReference type="SUPFAM" id="SSF158472">
    <property type="entry name" value="HAMP domain-like"/>
    <property type="match status" value="1"/>
</dbReference>
<dbReference type="Pfam" id="PF00512">
    <property type="entry name" value="HisKA"/>
    <property type="match status" value="1"/>
</dbReference>
<accession>A0ABP9W7Z8</accession>
<evidence type="ECO:0000259" key="16">
    <source>
        <dbReference type="PROSITE" id="PS50885"/>
    </source>
</evidence>
<dbReference type="Gene3D" id="1.10.287.130">
    <property type="match status" value="1"/>
</dbReference>
<keyword evidence="9" id="KW-0418">Kinase</keyword>
<dbReference type="CDD" id="cd00075">
    <property type="entry name" value="HATPase"/>
    <property type="match status" value="1"/>
</dbReference>